<proteinExistence type="predicted"/>
<organism evidence="1 2">
    <name type="scientific">Methylorubrum extorquens DSM 13060</name>
    <dbReference type="NCBI Taxonomy" id="882800"/>
    <lineage>
        <taxon>Bacteria</taxon>
        <taxon>Pseudomonadati</taxon>
        <taxon>Pseudomonadota</taxon>
        <taxon>Alphaproteobacteria</taxon>
        <taxon>Hyphomicrobiales</taxon>
        <taxon>Methylobacteriaceae</taxon>
        <taxon>Methylorubrum</taxon>
    </lineage>
</organism>
<evidence type="ECO:0000313" key="2">
    <source>
        <dbReference type="Proteomes" id="UP000004382"/>
    </source>
</evidence>
<dbReference type="Proteomes" id="UP000004382">
    <property type="component" value="Unassembled WGS sequence"/>
</dbReference>
<protein>
    <submittedName>
        <fullName evidence="1">Uncharacterized protein</fullName>
    </submittedName>
</protein>
<comment type="caution">
    <text evidence="1">The sequence shown here is derived from an EMBL/GenBank/DDBJ whole genome shotgun (WGS) entry which is preliminary data.</text>
</comment>
<evidence type="ECO:0000313" key="1">
    <source>
        <dbReference type="EMBL" id="EHP94535.1"/>
    </source>
</evidence>
<reference evidence="1 2" key="1">
    <citation type="submission" date="2011-09" db="EMBL/GenBank/DDBJ databases">
        <title>The draft genome of Methylobacterium extorquens DSM 13060.</title>
        <authorList>
            <consortium name="US DOE Joint Genome Institute (JGI-PGF)"/>
            <person name="Lucas S."/>
            <person name="Han J."/>
            <person name="Lapidus A."/>
            <person name="Cheng J.-F."/>
            <person name="Goodwin L."/>
            <person name="Pitluck S."/>
            <person name="Peters L."/>
            <person name="Land M.L."/>
            <person name="Hauser L."/>
            <person name="Koskimaki J."/>
            <person name="Halonen O."/>
            <person name="Pirttila A."/>
            <person name="Frank C."/>
            <person name="Woyke T.J."/>
        </authorList>
    </citation>
    <scope>NUCLEOTIDE SEQUENCE [LARGE SCALE GENOMIC DNA]</scope>
    <source>
        <strain evidence="1 2">DSM 13060</strain>
    </source>
</reference>
<gene>
    <name evidence="1" type="ORF">MetexDRAFT_0616</name>
</gene>
<dbReference type="EMBL" id="AGJK01000008">
    <property type="protein sequence ID" value="EHP94535.1"/>
    <property type="molecule type" value="Genomic_DNA"/>
</dbReference>
<dbReference type="AlphaFoldDB" id="H1KDA4"/>
<accession>H1KDA4</accession>
<sequence>MPSENTRMDQRYIPPGDFLIECDGLGPGPGRYFLKRANGETDIVDGALRVLTTIRFDTDFETLAIFIYERSSQAGGARLRGRRLAGGVTPDELLAACLDESLAAAA</sequence>
<name>H1KDA4_METEX</name>
<dbReference type="PATRIC" id="fig|882800.3.peg.583"/>